<protein>
    <recommendedName>
        <fullName evidence="10">Ubiquitinyl hydrolase 1</fullName>
    </recommendedName>
</protein>
<dbReference type="PROSITE" id="PS50053">
    <property type="entry name" value="UBIQUITIN_2"/>
    <property type="match status" value="1"/>
</dbReference>
<reference evidence="8" key="1">
    <citation type="submission" date="2021-01" db="EMBL/GenBank/DDBJ databases">
        <authorList>
            <person name="Kaushik A."/>
        </authorList>
    </citation>
    <scope>NUCLEOTIDE SEQUENCE</scope>
    <source>
        <strain evidence="8">AG2-2IIIB</strain>
    </source>
</reference>
<evidence type="ECO:0000259" key="6">
    <source>
        <dbReference type="PROSITE" id="PS50235"/>
    </source>
</evidence>
<feature type="compositionally biased region" description="Polar residues" evidence="3">
    <location>
        <begin position="1352"/>
        <end position="1367"/>
    </location>
</feature>
<dbReference type="Pfam" id="PF04114">
    <property type="entry name" value="Gaa1"/>
    <property type="match status" value="1"/>
</dbReference>
<dbReference type="InterPro" id="IPR038765">
    <property type="entry name" value="Papain-like_cys_pep_sf"/>
</dbReference>
<dbReference type="Gene3D" id="3.10.20.90">
    <property type="entry name" value="Phosphatidylinositol 3-kinase Catalytic Subunit, Chain A, domain 1"/>
    <property type="match status" value="1"/>
</dbReference>
<keyword evidence="4" id="KW-0812">Transmembrane</keyword>
<dbReference type="Pfam" id="PF00240">
    <property type="entry name" value="ubiquitin"/>
    <property type="match status" value="1"/>
</dbReference>
<gene>
    <name evidence="8" type="ORF">RDB_LOCUS101123</name>
</gene>
<comment type="caution">
    <text evidence="8">The sequence shown here is derived from an EMBL/GenBank/DDBJ whole genome shotgun (WGS) entry which is preliminary data.</text>
</comment>
<dbReference type="EMBL" id="CAJMWT010003194">
    <property type="protein sequence ID" value="CAE6465896.1"/>
    <property type="molecule type" value="Genomic_DNA"/>
</dbReference>
<dbReference type="InterPro" id="IPR029071">
    <property type="entry name" value="Ubiquitin-like_domsf"/>
</dbReference>
<feature type="coiled-coil region" evidence="2">
    <location>
        <begin position="1015"/>
        <end position="1042"/>
    </location>
</feature>
<dbReference type="PROSITE" id="PS00973">
    <property type="entry name" value="USP_2"/>
    <property type="match status" value="1"/>
</dbReference>
<evidence type="ECO:0000256" key="4">
    <source>
        <dbReference type="SAM" id="Phobius"/>
    </source>
</evidence>
<name>A0A8H3GTS6_9AGAM</name>
<dbReference type="Pfam" id="PF06337">
    <property type="entry name" value="DUSP"/>
    <property type="match status" value="1"/>
</dbReference>
<proteinExistence type="inferred from homology"/>
<accession>A0A8H3GTS6</accession>
<dbReference type="InterPro" id="IPR044743">
    <property type="entry name" value="Ubl_USP48"/>
</dbReference>
<evidence type="ECO:0000256" key="3">
    <source>
        <dbReference type="SAM" id="MobiDB-lite"/>
    </source>
</evidence>
<dbReference type="GO" id="GO:0004843">
    <property type="term" value="F:cysteine-type deubiquitinase activity"/>
    <property type="evidence" value="ECO:0007669"/>
    <property type="project" value="InterPro"/>
</dbReference>
<dbReference type="GO" id="GO:0016255">
    <property type="term" value="P:attachment of GPI anchor to protein"/>
    <property type="evidence" value="ECO:0007669"/>
    <property type="project" value="TreeGrafter"/>
</dbReference>
<dbReference type="PROSITE" id="PS00972">
    <property type="entry name" value="USP_1"/>
    <property type="match status" value="1"/>
</dbReference>
<evidence type="ECO:0000313" key="9">
    <source>
        <dbReference type="Proteomes" id="UP000663843"/>
    </source>
</evidence>
<dbReference type="InterPro" id="IPR018200">
    <property type="entry name" value="USP_CS"/>
</dbReference>
<dbReference type="Gene3D" id="3.90.70.10">
    <property type="entry name" value="Cysteine proteinases"/>
    <property type="match status" value="1"/>
</dbReference>
<feature type="region of interest" description="Disordered" evidence="3">
    <location>
        <begin position="1345"/>
        <end position="1408"/>
    </location>
</feature>
<dbReference type="GO" id="GO:0004197">
    <property type="term" value="F:cysteine-type endopeptidase activity"/>
    <property type="evidence" value="ECO:0007669"/>
    <property type="project" value="InterPro"/>
</dbReference>
<evidence type="ECO:0000256" key="2">
    <source>
        <dbReference type="SAM" id="Coils"/>
    </source>
</evidence>
<feature type="transmembrane region" description="Helical" evidence="4">
    <location>
        <begin position="381"/>
        <end position="402"/>
    </location>
</feature>
<dbReference type="InterPro" id="IPR007246">
    <property type="entry name" value="Gaa1"/>
</dbReference>
<dbReference type="Proteomes" id="UP000663843">
    <property type="component" value="Unassembled WGS sequence"/>
</dbReference>
<dbReference type="Gene3D" id="3.40.630.10">
    <property type="entry name" value="Zn peptidases"/>
    <property type="match status" value="1"/>
</dbReference>
<keyword evidence="4" id="KW-0472">Membrane</keyword>
<dbReference type="PROSITE" id="PS50235">
    <property type="entry name" value="USP_3"/>
    <property type="match status" value="1"/>
</dbReference>
<sequence>MQLAKNRRASYFRDELAKLGLPAAVQPYTIYAPTGDIEGVNAYSIYAAPRSSGSEAIVLSASWKSLKWDEDGSLNLRGVATILALAGYLKRYTLWAKDIIFVINDGYMDGMHAWLSAYHGFEHARWSDLETQPLSLLGGVIWTALCIDYPGHSFSHLGVYFEGLNGRLPNQDLLNSVLNIARYSNGVSVLAYDILDHLRTDHPSDFGPWMSYLWTYVPKSIQQLLNDPNLKLFENRADIVSRGIAWQASGRASGVHGLFHQYRIDAFTVYARPSHGPHGFFVLGKIVESTTRTMNNLLERLHASFFFYLLTSAQSFVKIGGYLPAAVIMSIAMTLGGLALWVEAGWFQAPAAISDEDQKSAIDDGEQVELSKRWLKRSRPVVDAFALVGCTHLLGAAMLFALGTKASVRVFTDYPTSYLGLLSVVTALVPFLLARLPRLNPSATENTAPLSIILKSFTLCLGGTVTALLSLLNFSLAATTVFLLGAPLSYLPPLKSSQLRSLGTCCVLMLLTPPLAGLGFEYLNGRVELQTNSTRPQSWRNQLRRPVPKGLARGERLSRSAFATAATFPEWGWVGTEVGVAEDIGPQHRAAACGFRKHICKNKSAPRVDPPPAKPGAEDDVVVISSDDDEPECSIKACKANPNCCNYLGQRNWENEATARKSYLEAAELGDDPKDSGRDSGLPVGLKNLGATCYANAFLQVWFQDIAFRAGVYTCAPELSLLPGKGVEESPIYQLQMTFGALQHSNEKAFNPVKLVECLGIRAGEQQDAQEFSKLFMSHLDNEFKKQENTLFEGRQVYGTRCATCQNASEHQSTFLEIEISLTSDCKLEDRLKANLEDEKLDGDNRYDCSTCGTKQDAFRYLRLTHLPPVLHFSVLRFVFDAKDFSRKKSKHAITFPLSIDMRPFLSEDGAEIWYELRGVLLHRGPSAYHGHYEAQVFDVTRNAWFQFNDEEVRQLKLEDLVGKQTNGRVQTSKDAYMLIYAQRDAPSLDPSILNVPKHAFDAVQQLNKEYLSSCEAYVCKKQELESEFSALREQKREIYQTWQISDVDEVSMVLSKSALEAWLLKELDKTTFNRSARKTAEISHPIPSLTSDLRQRDGSPSPPPPDKIFGVSNGEKDNTQKDIATPAAHKIVCTHGLLDPSESVNMKRISMALEVLKEAFPEFEPPDTETETCTICEAIAASDREANREARAKAEAERTRLPGLARRDALGTLKATKLVQGTYYLIPLSFVTQWRAWQAKPLTAPRPGPIANDQFICEHDGLIINPMENEEMDGAVFTITTTEWKILSELYGGGPCIECTLEFDDDSGDNNLESNRPLCQDCRKSRLSDYNHAEINVYRLADGESVPDVNGATNRPTQTKKAQSTEPDVIHIEDTDAESPTLSDTSPPARALGARKRPKPVTTYGQRRSKRIRTAATAKKGKTFSIWVSKDDTIRDVKRKIEDAEDIVPFYQQLYLHGVELADDTQTLLQVGFLRNDRLILRAIEAMDEDAAVNWAIASGDVEPKTVRPRNEGRAFGGTLLGS</sequence>
<evidence type="ECO:0008006" key="10">
    <source>
        <dbReference type="Google" id="ProtNLM"/>
    </source>
</evidence>
<dbReference type="PROSITE" id="PS51283">
    <property type="entry name" value="DUSP"/>
    <property type="match status" value="1"/>
</dbReference>
<organism evidence="8 9">
    <name type="scientific">Rhizoctonia solani</name>
    <dbReference type="NCBI Taxonomy" id="456999"/>
    <lineage>
        <taxon>Eukaryota</taxon>
        <taxon>Fungi</taxon>
        <taxon>Dikarya</taxon>
        <taxon>Basidiomycota</taxon>
        <taxon>Agaricomycotina</taxon>
        <taxon>Agaricomycetes</taxon>
        <taxon>Cantharellales</taxon>
        <taxon>Ceratobasidiaceae</taxon>
        <taxon>Rhizoctonia</taxon>
    </lineage>
</organism>
<dbReference type="Gene3D" id="3.30.2230.10">
    <property type="entry name" value="DUSP-like"/>
    <property type="match status" value="1"/>
</dbReference>
<dbReference type="SUPFAM" id="SSF143791">
    <property type="entry name" value="DUSP-like"/>
    <property type="match status" value="1"/>
</dbReference>
<dbReference type="Pfam" id="PF00443">
    <property type="entry name" value="UCH"/>
    <property type="match status" value="1"/>
</dbReference>
<dbReference type="GO" id="GO:0016579">
    <property type="term" value="P:protein deubiquitination"/>
    <property type="evidence" value="ECO:0007669"/>
    <property type="project" value="InterPro"/>
</dbReference>
<feature type="domain" description="Ubiquitin-like" evidence="5">
    <location>
        <begin position="1413"/>
        <end position="1482"/>
    </location>
</feature>
<dbReference type="OrthoDB" id="3208495at2759"/>
<feature type="domain" description="DUSP" evidence="7">
    <location>
        <begin position="1193"/>
        <end position="1303"/>
    </location>
</feature>
<feature type="domain" description="USP" evidence="6">
    <location>
        <begin position="684"/>
        <end position="984"/>
    </location>
</feature>
<keyword evidence="4" id="KW-1133">Transmembrane helix</keyword>
<evidence type="ECO:0000259" key="5">
    <source>
        <dbReference type="PROSITE" id="PS50053"/>
    </source>
</evidence>
<keyword evidence="2" id="KW-0175">Coiled coil</keyword>
<feature type="transmembrane region" description="Helical" evidence="4">
    <location>
        <begin position="414"/>
        <end position="434"/>
    </location>
</feature>
<dbReference type="InterPro" id="IPR000626">
    <property type="entry name" value="Ubiquitin-like_dom"/>
</dbReference>
<dbReference type="InterPro" id="IPR006615">
    <property type="entry name" value="Pept_C19_DUSP"/>
</dbReference>
<dbReference type="SUPFAM" id="SSF54236">
    <property type="entry name" value="Ubiquitin-like"/>
    <property type="match status" value="1"/>
</dbReference>
<feature type="region of interest" description="Disordered" evidence="3">
    <location>
        <begin position="1077"/>
        <end position="1120"/>
    </location>
</feature>
<evidence type="ECO:0000313" key="8">
    <source>
        <dbReference type="EMBL" id="CAE6465896.1"/>
    </source>
</evidence>
<dbReference type="PANTHER" id="PTHR13304">
    <property type="entry name" value="GLYCOSYLPHOSPHATIDYLINOSITOL ANCHOR ATTACHMENT 1 PROTEIN"/>
    <property type="match status" value="1"/>
</dbReference>
<dbReference type="PANTHER" id="PTHR13304:SF0">
    <property type="entry name" value="GLYCOSYLPHOSPHATIDYLINOSITOL ANCHOR ATTACHMENT 1 PROTEIN"/>
    <property type="match status" value="1"/>
</dbReference>
<dbReference type="GO" id="GO:0042765">
    <property type="term" value="C:GPI-anchor transamidase complex"/>
    <property type="evidence" value="ECO:0007669"/>
    <property type="project" value="InterPro"/>
</dbReference>
<feature type="transmembrane region" description="Helical" evidence="4">
    <location>
        <begin position="323"/>
        <end position="342"/>
    </location>
</feature>
<dbReference type="CDD" id="cd01795">
    <property type="entry name" value="Ubl_USP48"/>
    <property type="match status" value="1"/>
</dbReference>
<feature type="non-terminal residue" evidence="8">
    <location>
        <position position="1"/>
    </location>
</feature>
<dbReference type="InterPro" id="IPR001394">
    <property type="entry name" value="Peptidase_C19_UCH"/>
</dbReference>
<evidence type="ECO:0000256" key="1">
    <source>
        <dbReference type="ARBA" id="ARBA00009085"/>
    </source>
</evidence>
<comment type="similarity">
    <text evidence="1">Belongs to the peptidase C19 family.</text>
</comment>
<dbReference type="InterPro" id="IPR028889">
    <property type="entry name" value="USP"/>
</dbReference>
<dbReference type="InterPro" id="IPR035927">
    <property type="entry name" value="DUSP-like_sf"/>
</dbReference>
<dbReference type="SUPFAM" id="SSF54001">
    <property type="entry name" value="Cysteine proteinases"/>
    <property type="match status" value="1"/>
</dbReference>
<evidence type="ECO:0000259" key="7">
    <source>
        <dbReference type="PROSITE" id="PS51283"/>
    </source>
</evidence>